<dbReference type="EMBL" id="JASDDP010000008">
    <property type="protein sequence ID" value="MDJ1645593.1"/>
    <property type="molecule type" value="Genomic_DNA"/>
</dbReference>
<accession>A0AAJ1PRX4</accession>
<evidence type="ECO:0000313" key="1">
    <source>
        <dbReference type="EMBL" id="MDJ1645593.1"/>
    </source>
</evidence>
<organism evidence="1 2">
    <name type="scientific">Mycoplasma phocimorsus</name>
    <dbReference type="NCBI Taxonomy" id="3045839"/>
    <lineage>
        <taxon>Bacteria</taxon>
        <taxon>Bacillati</taxon>
        <taxon>Mycoplasmatota</taxon>
        <taxon>Mollicutes</taxon>
        <taxon>Mycoplasmataceae</taxon>
        <taxon>Mycoplasma</taxon>
    </lineage>
</organism>
<protein>
    <submittedName>
        <fullName evidence="1">Uncharacterized protein</fullName>
    </submittedName>
</protein>
<name>A0AAJ1PRX4_9MOLU</name>
<comment type="caution">
    <text evidence="1">The sequence shown here is derived from an EMBL/GenBank/DDBJ whole genome shotgun (WGS) entry which is preliminary data.</text>
</comment>
<reference evidence="1" key="1">
    <citation type="submission" date="2023-05" db="EMBL/GenBank/DDBJ databases">
        <title>Mycoplasma phocimorsus sp. nov., isolated from Scandinavian patients with seal finger or septic arthritis after contact with seals.</title>
        <authorList>
            <person name="Skafte-Holm A."/>
            <person name="Pedersen T.R."/>
            <person name="Froelund M."/>
            <person name="Stegger M."/>
            <person name="Qvortrup K."/>
            <person name="Michaels D.L."/>
            <person name="Brown D.R."/>
            <person name="Jensen J.S."/>
        </authorList>
    </citation>
    <scope>NUCLEOTIDE SEQUENCE</scope>
    <source>
        <strain evidence="1">M5725</strain>
    </source>
</reference>
<dbReference type="RefSeq" id="WP_283827124.1">
    <property type="nucleotide sequence ID" value="NZ_JASDDP010000008.1"/>
</dbReference>
<evidence type="ECO:0000313" key="2">
    <source>
        <dbReference type="Proteomes" id="UP001224428"/>
    </source>
</evidence>
<sequence length="135" mass="16565">MWNKKFDEFQNKIFDLINNNNKNTIKVIQENDEKRKEEFKAYKIEAEKQRKDDKIELQNQFTNMLKAYREETVKMFEKAEKQHKADKEEWNQKFNLLTTLIKTNHTEITDRLDKLECDVKMLKSFHKKDIEKYAK</sequence>
<keyword evidence="2" id="KW-1185">Reference proteome</keyword>
<proteinExistence type="predicted"/>
<dbReference type="AlphaFoldDB" id="A0AAJ1PRX4"/>
<gene>
    <name evidence="1" type="ORF">QLQ80_00615</name>
</gene>
<dbReference type="Proteomes" id="UP001224428">
    <property type="component" value="Unassembled WGS sequence"/>
</dbReference>